<dbReference type="GO" id="GO:0005886">
    <property type="term" value="C:plasma membrane"/>
    <property type="evidence" value="ECO:0007669"/>
    <property type="project" value="UniProtKB-SubCell"/>
</dbReference>
<dbReference type="Pfam" id="PF13520">
    <property type="entry name" value="AA_permease_2"/>
    <property type="match status" value="1"/>
</dbReference>
<feature type="transmembrane region" description="Helical" evidence="9">
    <location>
        <begin position="326"/>
        <end position="346"/>
    </location>
</feature>
<evidence type="ECO:0000256" key="8">
    <source>
        <dbReference type="SAM" id="MobiDB-lite"/>
    </source>
</evidence>
<comment type="similarity">
    <text evidence="7">Belongs to the amino acid-polyamine-organocation (APC) superfamily. Polyamine:cation symporter (PHS) (TC 2.A.3.12) family.</text>
</comment>
<dbReference type="AlphaFoldDB" id="A0A8J5XX87"/>
<evidence type="ECO:0000256" key="4">
    <source>
        <dbReference type="ARBA" id="ARBA00022692"/>
    </source>
</evidence>
<dbReference type="OMA" id="WSWISGV"/>
<dbReference type="OrthoDB" id="5982228at2759"/>
<feature type="transmembrane region" description="Helical" evidence="9">
    <location>
        <begin position="108"/>
        <end position="127"/>
    </location>
</feature>
<sequence>MAAPPAADAARVPVRLGETRASASSGKSEDGEWPPHLGGVRPSPWSGPRLHGCEPDADDPEAIEELCLGAPADAVAHPPSERVLGVIAVAMISFFNVSGGPIGSEQTIAAAGPVIGLGALGVMWLAFSVPQALVTAELSSAFPQNGGYSLWVEAAFGRFWGIQESYWSWCSGVVDNALYPVLLFSTLSALLDGSWSDVIGAEDDGSGEEEDLPNLWACISSRKCAAAYCIKLLIAVLFTAPNVLSVNLVGQGLQALCALVLAPYVLLSALALRKPNPSRWTERTADGLVDWPTLLSVLYWNVSGWDCASTFAGEVKQPGRTYPRGLGLALVIMLLAYALPLFAAAGCDDAGDWREWKDGSFATIARGVGGEWLGVLVIVSSALGNWGLFASELLEDSYQLLGMAEAGMAPRFFGRRHPRFHTPVNAIFFQFAIIAVLIGFDFNTILTIDNFFSATQAALEFAACIKLRISRPDLARPFRIPLSTCGLVAMLVVPTALSGATAYACVTASVGAAVVNSLAVLGGGCLYACVYRSCCPLPCWRRRRRLGSAQRASTAPSPPPLPPATADALRERLLDVDSGRQRGVYGAARSPDVPGHEGSRGPASAPQPLADAPRLRGA</sequence>
<feature type="transmembrane region" description="Helical" evidence="9">
    <location>
        <begin position="252"/>
        <end position="272"/>
    </location>
</feature>
<evidence type="ECO:0000256" key="2">
    <source>
        <dbReference type="ARBA" id="ARBA00022448"/>
    </source>
</evidence>
<feature type="compositionally biased region" description="Low complexity" evidence="8">
    <location>
        <begin position="1"/>
        <end position="15"/>
    </location>
</feature>
<evidence type="ECO:0000256" key="1">
    <source>
        <dbReference type="ARBA" id="ARBA00004651"/>
    </source>
</evidence>
<evidence type="ECO:0000313" key="11">
    <source>
        <dbReference type="Proteomes" id="UP000751190"/>
    </source>
</evidence>
<dbReference type="Proteomes" id="UP000751190">
    <property type="component" value="Unassembled WGS sequence"/>
</dbReference>
<feature type="transmembrane region" description="Helical" evidence="9">
    <location>
        <begin position="481"/>
        <end position="504"/>
    </location>
</feature>
<evidence type="ECO:0000313" key="10">
    <source>
        <dbReference type="EMBL" id="KAG8470397.1"/>
    </source>
</evidence>
<name>A0A8J5XX87_DIALT</name>
<comment type="caution">
    <text evidence="10">The sequence shown here is derived from an EMBL/GenBank/DDBJ whole genome shotgun (WGS) entry which is preliminary data.</text>
</comment>
<organism evidence="10 11">
    <name type="scientific">Diacronema lutheri</name>
    <name type="common">Unicellular marine alga</name>
    <name type="synonym">Monochrysis lutheri</name>
    <dbReference type="NCBI Taxonomy" id="2081491"/>
    <lineage>
        <taxon>Eukaryota</taxon>
        <taxon>Haptista</taxon>
        <taxon>Haptophyta</taxon>
        <taxon>Pavlovophyceae</taxon>
        <taxon>Pavlovales</taxon>
        <taxon>Pavlovaceae</taxon>
        <taxon>Diacronema</taxon>
    </lineage>
</organism>
<accession>A0A8J5XX87</accession>
<evidence type="ECO:0000256" key="9">
    <source>
        <dbReference type="SAM" id="Phobius"/>
    </source>
</evidence>
<dbReference type="InterPro" id="IPR002293">
    <property type="entry name" value="AA/rel_permease1"/>
</dbReference>
<dbReference type="Gene3D" id="1.20.1740.10">
    <property type="entry name" value="Amino acid/polyamine transporter I"/>
    <property type="match status" value="1"/>
</dbReference>
<feature type="transmembrane region" description="Helical" evidence="9">
    <location>
        <begin position="510"/>
        <end position="534"/>
    </location>
</feature>
<evidence type="ECO:0000256" key="5">
    <source>
        <dbReference type="ARBA" id="ARBA00022989"/>
    </source>
</evidence>
<dbReference type="GO" id="GO:0015203">
    <property type="term" value="F:polyamine transmembrane transporter activity"/>
    <property type="evidence" value="ECO:0007669"/>
    <property type="project" value="UniProtKB-ARBA"/>
</dbReference>
<feature type="transmembrane region" description="Helical" evidence="9">
    <location>
        <begin position="225"/>
        <end position="246"/>
    </location>
</feature>
<protein>
    <recommendedName>
        <fullName evidence="12">Amino acid transporter</fullName>
    </recommendedName>
</protein>
<evidence type="ECO:0000256" key="3">
    <source>
        <dbReference type="ARBA" id="ARBA00022475"/>
    </source>
</evidence>
<reference evidence="10" key="1">
    <citation type="submission" date="2021-05" db="EMBL/GenBank/DDBJ databases">
        <title>The genome of the haptophyte Pavlova lutheri (Diacronema luteri, Pavlovales) - a model for lipid biosynthesis in eukaryotic algae.</title>
        <authorList>
            <person name="Hulatt C.J."/>
            <person name="Posewitz M.C."/>
        </authorList>
    </citation>
    <scope>NUCLEOTIDE SEQUENCE</scope>
    <source>
        <strain evidence="10">NIVA-4/92</strain>
    </source>
</reference>
<dbReference type="PANTHER" id="PTHR45826:SF2">
    <property type="entry name" value="AMINO ACID TRANSPORTER"/>
    <property type="match status" value="1"/>
</dbReference>
<keyword evidence="6 9" id="KW-0472">Membrane</keyword>
<feature type="region of interest" description="Disordered" evidence="8">
    <location>
        <begin position="579"/>
        <end position="618"/>
    </location>
</feature>
<gene>
    <name evidence="10" type="ORF">KFE25_008818</name>
</gene>
<evidence type="ECO:0000256" key="7">
    <source>
        <dbReference type="ARBA" id="ARBA00024041"/>
    </source>
</evidence>
<evidence type="ECO:0008006" key="12">
    <source>
        <dbReference type="Google" id="ProtNLM"/>
    </source>
</evidence>
<keyword evidence="3" id="KW-1003">Cell membrane</keyword>
<feature type="transmembrane region" description="Helical" evidence="9">
    <location>
        <begin position="83"/>
        <end position="102"/>
    </location>
</feature>
<keyword evidence="5 9" id="KW-1133">Transmembrane helix</keyword>
<dbReference type="EMBL" id="JAGTXO010000001">
    <property type="protein sequence ID" value="KAG8470397.1"/>
    <property type="molecule type" value="Genomic_DNA"/>
</dbReference>
<keyword evidence="2" id="KW-0813">Transport</keyword>
<dbReference type="PANTHER" id="PTHR45826">
    <property type="entry name" value="POLYAMINE TRANSPORTER PUT1"/>
    <property type="match status" value="1"/>
</dbReference>
<feature type="transmembrane region" description="Helical" evidence="9">
    <location>
        <begin position="424"/>
        <end position="445"/>
    </location>
</feature>
<comment type="subcellular location">
    <subcellularLocation>
        <location evidence="1">Cell membrane</location>
        <topology evidence="1">Multi-pass membrane protein</topology>
    </subcellularLocation>
</comment>
<proteinExistence type="inferred from homology"/>
<dbReference type="InterPro" id="IPR044566">
    <property type="entry name" value="RMV1-like"/>
</dbReference>
<keyword evidence="4 9" id="KW-0812">Transmembrane</keyword>
<feature type="transmembrane region" description="Helical" evidence="9">
    <location>
        <begin position="372"/>
        <end position="394"/>
    </location>
</feature>
<evidence type="ECO:0000256" key="6">
    <source>
        <dbReference type="ARBA" id="ARBA00023136"/>
    </source>
</evidence>
<keyword evidence="11" id="KW-1185">Reference proteome</keyword>
<feature type="region of interest" description="Disordered" evidence="8">
    <location>
        <begin position="1"/>
        <end position="58"/>
    </location>
</feature>